<feature type="compositionally biased region" description="Low complexity" evidence="1">
    <location>
        <begin position="341"/>
        <end position="351"/>
    </location>
</feature>
<sequence>MNTLLYAATSALIRARSWRQSAAWSAKTRRFVDWTPTEDTRRAKLFERLDPDFYAGAASTSARRPSLRAVRWRSRPTMAMELAGIVERIDRMAASAGLSFQHFNVDDKDVETGVRFWWCAPSFHAVSDSPAPASASGGELACSWWCDADHAGMETDEEEDLRYACPHTGKKERVVRRAGGGFYFMDSHAPMTTVGGLRDAAVAARASARHLAGLDAWQSVCFCTLGIDAAVCYGAQPDAILPRRVRRHQACQGFYWPMPVFPPPPGLKHAPPSPVYYSPGTSKDEAEAPASIETDDFNSSADPVTCNAVASALFYPAIETLSPDSTFPQILQVFTAAGGPCSASGGAPPSSDDTRFLSGPLHA</sequence>
<protein>
    <submittedName>
        <fullName evidence="2">Uncharacterized protein</fullName>
    </submittedName>
</protein>
<organism evidence="2 3">
    <name type="scientific">Cymbomonas tetramitiformis</name>
    <dbReference type="NCBI Taxonomy" id="36881"/>
    <lineage>
        <taxon>Eukaryota</taxon>
        <taxon>Viridiplantae</taxon>
        <taxon>Chlorophyta</taxon>
        <taxon>Pyramimonadophyceae</taxon>
        <taxon>Pyramimonadales</taxon>
        <taxon>Pyramimonadaceae</taxon>
        <taxon>Cymbomonas</taxon>
    </lineage>
</organism>
<evidence type="ECO:0000313" key="3">
    <source>
        <dbReference type="Proteomes" id="UP001190700"/>
    </source>
</evidence>
<dbReference type="AlphaFoldDB" id="A0AAE0F127"/>
<proteinExistence type="predicted"/>
<reference evidence="2 3" key="1">
    <citation type="journal article" date="2015" name="Genome Biol. Evol.">
        <title>Comparative Genomics of a Bacterivorous Green Alga Reveals Evolutionary Causalities and Consequences of Phago-Mixotrophic Mode of Nutrition.</title>
        <authorList>
            <person name="Burns J.A."/>
            <person name="Paasch A."/>
            <person name="Narechania A."/>
            <person name="Kim E."/>
        </authorList>
    </citation>
    <scope>NUCLEOTIDE SEQUENCE [LARGE SCALE GENOMIC DNA]</scope>
    <source>
        <strain evidence="2 3">PLY_AMNH</strain>
    </source>
</reference>
<keyword evidence="3" id="KW-1185">Reference proteome</keyword>
<feature type="region of interest" description="Disordered" evidence="1">
    <location>
        <begin position="341"/>
        <end position="363"/>
    </location>
</feature>
<gene>
    <name evidence="2" type="ORF">CYMTET_42360</name>
</gene>
<comment type="caution">
    <text evidence="2">The sequence shown here is derived from an EMBL/GenBank/DDBJ whole genome shotgun (WGS) entry which is preliminary data.</text>
</comment>
<name>A0AAE0F127_9CHLO</name>
<dbReference type="Proteomes" id="UP001190700">
    <property type="component" value="Unassembled WGS sequence"/>
</dbReference>
<dbReference type="EMBL" id="LGRX02028362">
    <property type="protein sequence ID" value="KAK3248166.1"/>
    <property type="molecule type" value="Genomic_DNA"/>
</dbReference>
<evidence type="ECO:0000256" key="1">
    <source>
        <dbReference type="SAM" id="MobiDB-lite"/>
    </source>
</evidence>
<evidence type="ECO:0000313" key="2">
    <source>
        <dbReference type="EMBL" id="KAK3248166.1"/>
    </source>
</evidence>
<accession>A0AAE0F127</accession>